<comment type="caution">
    <text evidence="2">The sequence shown here is derived from an EMBL/GenBank/DDBJ whole genome shotgun (WGS) entry which is preliminary data.</text>
</comment>
<dbReference type="InterPro" id="IPR014509">
    <property type="entry name" value="YjdF-like"/>
</dbReference>
<protein>
    <recommendedName>
        <fullName evidence="4">VanZ-like domain-containing protein</fullName>
    </recommendedName>
</protein>
<sequence>MKRTFILVGIALLAFAIFLLQQYALDMYLYWRFWWFDVLMHGLGGVLIGSFALWFFVFEFQTKYNRLLLFSLASVLGVGIAWEIFEKVAGWQVDRTLAAYVFDTLGDIVMDILGGFLAYFICSRIWKNSLSQ</sequence>
<feature type="transmembrane region" description="Helical" evidence="1">
    <location>
        <begin position="97"/>
        <end position="122"/>
    </location>
</feature>
<feature type="transmembrane region" description="Helical" evidence="1">
    <location>
        <begin position="67"/>
        <end position="85"/>
    </location>
</feature>
<dbReference type="Pfam" id="PF09997">
    <property type="entry name" value="DUF2238"/>
    <property type="match status" value="1"/>
</dbReference>
<organism evidence="2 3">
    <name type="scientific">Candidatus Kaiserbacteria bacterium RIFCSPHIGHO2_01_FULL_48_10</name>
    <dbReference type="NCBI Taxonomy" id="1798476"/>
    <lineage>
        <taxon>Bacteria</taxon>
        <taxon>Candidatus Kaiseribacteriota</taxon>
    </lineage>
</organism>
<evidence type="ECO:0000256" key="1">
    <source>
        <dbReference type="SAM" id="Phobius"/>
    </source>
</evidence>
<keyword evidence="1" id="KW-0472">Membrane</keyword>
<name>A0A1F6C5Q5_9BACT</name>
<keyword evidence="1" id="KW-1133">Transmembrane helix</keyword>
<evidence type="ECO:0000313" key="3">
    <source>
        <dbReference type="Proteomes" id="UP000178249"/>
    </source>
</evidence>
<evidence type="ECO:0008006" key="4">
    <source>
        <dbReference type="Google" id="ProtNLM"/>
    </source>
</evidence>
<evidence type="ECO:0000313" key="2">
    <source>
        <dbReference type="EMBL" id="OGG44433.1"/>
    </source>
</evidence>
<reference evidence="2 3" key="1">
    <citation type="journal article" date="2016" name="Nat. Commun.">
        <title>Thousands of microbial genomes shed light on interconnected biogeochemical processes in an aquifer system.</title>
        <authorList>
            <person name="Anantharaman K."/>
            <person name="Brown C.T."/>
            <person name="Hug L.A."/>
            <person name="Sharon I."/>
            <person name="Castelle C.J."/>
            <person name="Probst A.J."/>
            <person name="Thomas B.C."/>
            <person name="Singh A."/>
            <person name="Wilkins M.J."/>
            <person name="Karaoz U."/>
            <person name="Brodie E.L."/>
            <person name="Williams K.H."/>
            <person name="Hubbard S.S."/>
            <person name="Banfield J.F."/>
        </authorList>
    </citation>
    <scope>NUCLEOTIDE SEQUENCE [LARGE SCALE GENOMIC DNA]</scope>
</reference>
<keyword evidence="1" id="KW-0812">Transmembrane</keyword>
<dbReference type="EMBL" id="MFKP01000009">
    <property type="protein sequence ID" value="OGG44433.1"/>
    <property type="molecule type" value="Genomic_DNA"/>
</dbReference>
<dbReference type="Proteomes" id="UP000178249">
    <property type="component" value="Unassembled WGS sequence"/>
</dbReference>
<dbReference type="AlphaFoldDB" id="A0A1F6C5Q5"/>
<feature type="transmembrane region" description="Helical" evidence="1">
    <location>
        <begin position="34"/>
        <end position="55"/>
    </location>
</feature>
<accession>A0A1F6C5Q5</accession>
<gene>
    <name evidence="2" type="ORF">A2841_00470</name>
</gene>
<proteinExistence type="predicted"/>